<dbReference type="KEGG" id="eiv:EIN_359910"/>
<evidence type="ECO:0000313" key="2">
    <source>
        <dbReference type="EMBL" id="ELP90898.1"/>
    </source>
</evidence>
<feature type="region of interest" description="Disordered" evidence="1">
    <location>
        <begin position="542"/>
        <end position="564"/>
    </location>
</feature>
<dbReference type="AlphaFoldDB" id="A0A0A1U7N8"/>
<feature type="region of interest" description="Disordered" evidence="1">
    <location>
        <begin position="811"/>
        <end position="883"/>
    </location>
</feature>
<feature type="compositionally biased region" description="Basic and acidic residues" evidence="1">
    <location>
        <begin position="750"/>
        <end position="761"/>
    </location>
</feature>
<organism evidence="2 3">
    <name type="scientific">Entamoeba invadens IP1</name>
    <dbReference type="NCBI Taxonomy" id="370355"/>
    <lineage>
        <taxon>Eukaryota</taxon>
        <taxon>Amoebozoa</taxon>
        <taxon>Evosea</taxon>
        <taxon>Archamoebae</taxon>
        <taxon>Mastigamoebida</taxon>
        <taxon>Entamoebidae</taxon>
        <taxon>Entamoeba</taxon>
    </lineage>
</organism>
<name>A0A0A1U7N8_ENTIV</name>
<keyword evidence="3" id="KW-1185">Reference proteome</keyword>
<proteinExistence type="predicted"/>
<dbReference type="Proteomes" id="UP000014680">
    <property type="component" value="Unassembled WGS sequence"/>
</dbReference>
<dbReference type="RefSeq" id="XP_004257669.1">
    <property type="nucleotide sequence ID" value="XM_004257621.1"/>
</dbReference>
<sequence>MECSISSCLTTQLMTLPLCIYTKKYADEKYLKVKETIQNNTTTNDIYQTFCKEYKYLLEVTLSVTDENKEQPEQCVENDDDMLKFINYVTKNAKLLLRIWNATKYVEQRFNNDYCETKKSIMFKDITYLSEKILYKELGTMCIENVTDDVEKERCKFDKLQNDVLNNNEEINYYFERYMNIYSEVACDIDQFLFEKIHKNLEEAQKLLKIITDGSILFKGQTDPLYALSFLLDSRSLQVSIQTLNVYLKLQSDIIKKLASSFPSLLIMKCFKSLETKEQREKGAYIVNDLRELAEKFYLYASQHENTFVHDARNKLSYNAAKKCEKFVILIGLLLFKVENYNTDFVFTFSTLLMYFYMKSIRTVLRRTVLLVASYTQKNADLYKIPKQMPGPTKDFWVVFGDELMMSLVCTLNEIVERKEDFGCTNHIGESCFVAKTNVFDDEELRVIWGVINQVDFKREDGLNPYEMYEVFTKRARIQTKIDEMLEKDVDEIDEDGLFGDLTFLNNYRGNTFIGKSNGMPVSVSKSCFDETESEEKVCESVDVEKQGERSERPHTPNIVEKKDGEKKNLMDEYIYVSPNPIRRKEFFISEHLYSLVNDTQYQTDELENYVPVGVDFIDTFEINLRKKVREEIEREKPELQKKLDNEFAIFEQKKAQKLERKRTMELLNRQEVEEKQRKEEEGRHENERQEKIKRQRSEQFLKKNEVIRKCHFLTKEEVAQMPNVYYNVEVKKQTRKARMSIGGQPQLNEKPKLSSHSKSDLKSEFVGFNEVDSTTEGVKMTAKKEVKVRNEEENEEVKPINVKMTIKEEKSEMKNNTTTTKGTKQGVKMSFASESTKNDNNVSKEKEQPKLSFKDESTKKVTKQKEQPKLSFAGESTKKETRPVVKLSFKDESTKERATEIVICRRKHKKIHQKKQRKKSSNYRLKMKAQRKRMVRIRCEIDINNGLNAIH</sequence>
<dbReference type="EMBL" id="KB206483">
    <property type="protein sequence ID" value="ELP90898.1"/>
    <property type="molecule type" value="Genomic_DNA"/>
</dbReference>
<reference evidence="2 3" key="1">
    <citation type="submission" date="2012-10" db="EMBL/GenBank/DDBJ databases">
        <authorList>
            <person name="Zafar N."/>
            <person name="Inman J."/>
            <person name="Hall N."/>
            <person name="Lorenzi H."/>
            <person name="Caler E."/>
        </authorList>
    </citation>
    <scope>NUCLEOTIDE SEQUENCE [LARGE SCALE GENOMIC DNA]</scope>
    <source>
        <strain evidence="2 3">IP1</strain>
    </source>
</reference>
<protein>
    <submittedName>
        <fullName evidence="2">Uncharacterized protein</fullName>
    </submittedName>
</protein>
<evidence type="ECO:0000256" key="1">
    <source>
        <dbReference type="SAM" id="MobiDB-lite"/>
    </source>
</evidence>
<accession>A0A0A1U7N8</accession>
<feature type="compositionally biased region" description="Low complexity" evidence="1">
    <location>
        <begin position="815"/>
        <end position="825"/>
    </location>
</feature>
<feature type="compositionally biased region" description="Polar residues" evidence="1">
    <location>
        <begin position="833"/>
        <end position="842"/>
    </location>
</feature>
<dbReference type="VEuPathDB" id="AmoebaDB:EIN_359910"/>
<feature type="region of interest" description="Disordered" evidence="1">
    <location>
        <begin position="742"/>
        <end position="761"/>
    </location>
</feature>
<evidence type="ECO:0000313" key="3">
    <source>
        <dbReference type="Proteomes" id="UP000014680"/>
    </source>
</evidence>
<gene>
    <name evidence="2" type="ORF">EIN_359910</name>
</gene>
<feature type="compositionally biased region" description="Basic and acidic residues" evidence="1">
    <location>
        <begin position="843"/>
        <end position="869"/>
    </location>
</feature>
<dbReference type="GeneID" id="14889829"/>
<feature type="region of interest" description="Disordered" evidence="1">
    <location>
        <begin position="672"/>
        <end position="695"/>
    </location>
</feature>